<sequence>MDSLFSMGGFFKCNKSIQITRSDPIRSILLITNPIIKRLLFVKIISDYLGLPKSSQSRNRVNFAWNSTQNKRRLLSHFTFLCMAHFFKNFTLGRIKNFIFCVCLRNDSSRGLWG</sequence>
<name>A0A8D8XU38_9HEMI</name>
<proteinExistence type="predicted"/>
<organism evidence="1">
    <name type="scientific">Cacopsylla melanoneura</name>
    <dbReference type="NCBI Taxonomy" id="428564"/>
    <lineage>
        <taxon>Eukaryota</taxon>
        <taxon>Metazoa</taxon>
        <taxon>Ecdysozoa</taxon>
        <taxon>Arthropoda</taxon>
        <taxon>Hexapoda</taxon>
        <taxon>Insecta</taxon>
        <taxon>Pterygota</taxon>
        <taxon>Neoptera</taxon>
        <taxon>Paraneoptera</taxon>
        <taxon>Hemiptera</taxon>
        <taxon>Sternorrhyncha</taxon>
        <taxon>Psylloidea</taxon>
        <taxon>Psyllidae</taxon>
        <taxon>Psyllinae</taxon>
        <taxon>Cacopsylla</taxon>
    </lineage>
</organism>
<evidence type="ECO:0000313" key="1">
    <source>
        <dbReference type="EMBL" id="CAG6709517.1"/>
    </source>
</evidence>
<protein>
    <submittedName>
        <fullName evidence="1">Uncharacterized protein</fullName>
    </submittedName>
</protein>
<accession>A0A8D8XU38</accession>
<dbReference type="EMBL" id="HBUF01346142">
    <property type="protein sequence ID" value="CAG6709517.1"/>
    <property type="molecule type" value="Transcribed_RNA"/>
</dbReference>
<reference evidence="1" key="1">
    <citation type="submission" date="2021-05" db="EMBL/GenBank/DDBJ databases">
        <authorList>
            <person name="Alioto T."/>
            <person name="Alioto T."/>
            <person name="Gomez Garrido J."/>
        </authorList>
    </citation>
    <scope>NUCLEOTIDE SEQUENCE</scope>
</reference>
<dbReference type="AlphaFoldDB" id="A0A8D8XU38"/>